<gene>
    <name evidence="3" type="ORF">ACFOEB_01315</name>
</gene>
<dbReference type="Gene3D" id="3.40.1350.10">
    <property type="match status" value="1"/>
</dbReference>
<evidence type="ECO:0000313" key="3">
    <source>
        <dbReference type="EMBL" id="MFC3153829.1"/>
    </source>
</evidence>
<dbReference type="EMBL" id="JBHRTL010000001">
    <property type="protein sequence ID" value="MFC3153829.1"/>
    <property type="molecule type" value="Genomic_DNA"/>
</dbReference>
<accession>A0ABV7HIX2</accession>
<dbReference type="InterPro" id="IPR011856">
    <property type="entry name" value="tRNA_endonuc-like_dom_sf"/>
</dbReference>
<keyword evidence="4" id="KW-1185">Reference proteome</keyword>
<protein>
    <recommendedName>
        <fullName evidence="2">UPF0102 protein ACFOEB_01315</fullName>
    </recommendedName>
</protein>
<comment type="caution">
    <text evidence="3">The sequence shown here is derived from an EMBL/GenBank/DDBJ whole genome shotgun (WGS) entry which is preliminary data.</text>
</comment>
<dbReference type="Proteomes" id="UP001595548">
    <property type="component" value="Unassembled WGS sequence"/>
</dbReference>
<organism evidence="3 4">
    <name type="scientific">Gilvimarinus japonicus</name>
    <dbReference type="NCBI Taxonomy" id="1796469"/>
    <lineage>
        <taxon>Bacteria</taxon>
        <taxon>Pseudomonadati</taxon>
        <taxon>Pseudomonadota</taxon>
        <taxon>Gammaproteobacteria</taxon>
        <taxon>Cellvibrionales</taxon>
        <taxon>Cellvibrionaceae</taxon>
        <taxon>Gilvimarinus</taxon>
    </lineage>
</organism>
<evidence type="ECO:0000256" key="1">
    <source>
        <dbReference type="ARBA" id="ARBA00006738"/>
    </source>
</evidence>
<dbReference type="Pfam" id="PF02021">
    <property type="entry name" value="UPF0102"/>
    <property type="match status" value="1"/>
</dbReference>
<evidence type="ECO:0000256" key="2">
    <source>
        <dbReference type="HAMAP-Rule" id="MF_00048"/>
    </source>
</evidence>
<evidence type="ECO:0000313" key="4">
    <source>
        <dbReference type="Proteomes" id="UP001595548"/>
    </source>
</evidence>
<dbReference type="CDD" id="cd20736">
    <property type="entry name" value="PoNe_Nuclease"/>
    <property type="match status" value="1"/>
</dbReference>
<dbReference type="NCBIfam" id="NF009150">
    <property type="entry name" value="PRK12497.1-3"/>
    <property type="match status" value="1"/>
</dbReference>
<dbReference type="NCBIfam" id="TIGR00252">
    <property type="entry name" value="YraN family protein"/>
    <property type="match status" value="1"/>
</dbReference>
<dbReference type="InterPro" id="IPR003509">
    <property type="entry name" value="UPF0102_YraN-like"/>
</dbReference>
<dbReference type="PANTHER" id="PTHR34039">
    <property type="entry name" value="UPF0102 PROTEIN YRAN"/>
    <property type="match status" value="1"/>
</dbReference>
<dbReference type="PANTHER" id="PTHR34039:SF1">
    <property type="entry name" value="UPF0102 PROTEIN YRAN"/>
    <property type="match status" value="1"/>
</dbReference>
<sequence length="129" mass="14360">MISRVLRTLKPQPNRGQQAERQARDFLQRAGLTFVAANVTGGGGEIDLIMRDQTTVVFVEVRLRGNQHFASASESVNSAKQRKLIQAAQHYLQREKLTDKVPCRFDVVALQSLDSAQPPEWIKNAFGAA</sequence>
<comment type="similarity">
    <text evidence="1 2">Belongs to the UPF0102 family.</text>
</comment>
<reference evidence="4" key="1">
    <citation type="journal article" date="2019" name="Int. J. Syst. Evol. Microbiol.">
        <title>The Global Catalogue of Microorganisms (GCM) 10K type strain sequencing project: providing services to taxonomists for standard genome sequencing and annotation.</title>
        <authorList>
            <consortium name="The Broad Institute Genomics Platform"/>
            <consortium name="The Broad Institute Genome Sequencing Center for Infectious Disease"/>
            <person name="Wu L."/>
            <person name="Ma J."/>
        </authorList>
    </citation>
    <scope>NUCLEOTIDE SEQUENCE [LARGE SCALE GENOMIC DNA]</scope>
    <source>
        <strain evidence="4">KCTC 52141</strain>
    </source>
</reference>
<proteinExistence type="inferred from homology"/>
<dbReference type="SUPFAM" id="SSF52980">
    <property type="entry name" value="Restriction endonuclease-like"/>
    <property type="match status" value="1"/>
</dbReference>
<dbReference type="InterPro" id="IPR011335">
    <property type="entry name" value="Restrct_endonuc-II-like"/>
</dbReference>
<dbReference type="RefSeq" id="WP_339616403.1">
    <property type="nucleotide sequence ID" value="NZ_AP031500.1"/>
</dbReference>
<dbReference type="HAMAP" id="MF_00048">
    <property type="entry name" value="UPF0102"/>
    <property type="match status" value="1"/>
</dbReference>
<name>A0ABV7HIX2_9GAMM</name>